<evidence type="ECO:0000256" key="1">
    <source>
        <dbReference type="ARBA" id="ARBA00004651"/>
    </source>
</evidence>
<feature type="transmembrane region" description="Helical" evidence="8">
    <location>
        <begin position="78"/>
        <end position="95"/>
    </location>
</feature>
<dbReference type="OrthoDB" id="9792889at2"/>
<name>A0A127EIA6_CLOPF</name>
<comment type="subcellular location">
    <subcellularLocation>
        <location evidence="1">Cell membrane</location>
        <topology evidence="1">Multi-pass membrane protein</topology>
    </subcellularLocation>
</comment>
<keyword evidence="3" id="KW-0813">Transport</keyword>
<feature type="transmembrane region" description="Helical" evidence="8">
    <location>
        <begin position="167"/>
        <end position="188"/>
    </location>
</feature>
<feature type="transmembrane region" description="Helical" evidence="8">
    <location>
        <begin position="257"/>
        <end position="286"/>
    </location>
</feature>
<dbReference type="Pfam" id="PF01032">
    <property type="entry name" value="FecCD"/>
    <property type="match status" value="1"/>
</dbReference>
<dbReference type="Proteomes" id="UP000070260">
    <property type="component" value="Chromosome"/>
</dbReference>
<keyword evidence="6 8" id="KW-1133">Transmembrane helix</keyword>
<dbReference type="InterPro" id="IPR000522">
    <property type="entry name" value="ABC_transptr_permease_BtuC"/>
</dbReference>
<organism evidence="9 10">
    <name type="scientific">Clostridium perfringens</name>
    <dbReference type="NCBI Taxonomy" id="1502"/>
    <lineage>
        <taxon>Bacteria</taxon>
        <taxon>Bacillati</taxon>
        <taxon>Bacillota</taxon>
        <taxon>Clostridia</taxon>
        <taxon>Eubacteriales</taxon>
        <taxon>Clostridiaceae</taxon>
        <taxon>Clostridium</taxon>
    </lineage>
</organism>
<accession>A0A127EIA6</accession>
<keyword evidence="4" id="KW-1003">Cell membrane</keyword>
<dbReference type="RefSeq" id="WP_061428000.1">
    <property type="nucleotide sequence ID" value="NZ_CATNXK010000001.1"/>
</dbReference>
<evidence type="ECO:0000313" key="9">
    <source>
        <dbReference type="EMBL" id="AMN35705.1"/>
    </source>
</evidence>
<dbReference type="GO" id="GO:0005886">
    <property type="term" value="C:plasma membrane"/>
    <property type="evidence" value="ECO:0007669"/>
    <property type="project" value="UniProtKB-SubCell"/>
</dbReference>
<evidence type="ECO:0000256" key="2">
    <source>
        <dbReference type="ARBA" id="ARBA00007935"/>
    </source>
</evidence>
<evidence type="ECO:0000256" key="5">
    <source>
        <dbReference type="ARBA" id="ARBA00022692"/>
    </source>
</evidence>
<dbReference type="EMBL" id="CP010994">
    <property type="protein sequence ID" value="AMN35705.1"/>
    <property type="molecule type" value="Genomic_DNA"/>
</dbReference>
<reference evidence="9 10" key="1">
    <citation type="journal article" date="2016" name="PLoS ONE">
        <title>Plasmid Characterization and Chromosome Analysis of Two netF+ Clostridium perfringens Isolates Associated with Foal and Canine Necrotizing Enteritis.</title>
        <authorList>
            <person name="Mehdizadeh Gohari I."/>
            <person name="Kropinski A.M."/>
            <person name="Weese S.J."/>
            <person name="Parreira V.R."/>
            <person name="Whitehead A.E."/>
            <person name="Boerlin P."/>
            <person name="Prescott J.F."/>
        </authorList>
    </citation>
    <scope>NUCLEOTIDE SEQUENCE [LARGE SCALE GENOMIC DNA]</scope>
    <source>
        <strain evidence="9 10">JP838</strain>
    </source>
</reference>
<sequence>MFNLSWRKDKKVFIAVLLILLFIASIILGISFGAVDIPPYDVYRVFLYKVFGIKIGNLDEILNSTLFDIIWGVRMPRVLLGAFAGMALAMVGVIMQATIQNPLGDPYILGLSSGASLGATFSILIGFSGVLSSFGAPLGAFLGALMASIFVYFLAKIGGRITPFKMILAGMVISSICSSLTSLIIFLSKDNEGIRTVNFWMMGSLAGAEWSNIVLPIAISVIPLIYFFTQYRNLNLMVLGDETSITLGLNIEKHRKIYMILSSLITGVIVSVCGTIGFVGIMIPHIVRLIFGTDHKTLLPFSALVGAIFLIWADVIARCAITNMELPIGIITSVIGAPFLLWLMVKGTGEKE</sequence>
<feature type="transmembrane region" description="Helical" evidence="8">
    <location>
        <begin position="107"/>
        <end position="128"/>
    </location>
</feature>
<dbReference type="PANTHER" id="PTHR30472:SF25">
    <property type="entry name" value="ABC TRANSPORTER PERMEASE PROTEIN MJ0876-RELATED"/>
    <property type="match status" value="1"/>
</dbReference>
<dbReference type="PATRIC" id="fig|1502.177.peg.1648"/>
<dbReference type="FunFam" id="1.10.3470.10:FF:000001">
    <property type="entry name" value="Vitamin B12 ABC transporter permease BtuC"/>
    <property type="match status" value="1"/>
</dbReference>
<dbReference type="InterPro" id="IPR037294">
    <property type="entry name" value="ABC_BtuC-like"/>
</dbReference>
<evidence type="ECO:0000256" key="7">
    <source>
        <dbReference type="ARBA" id="ARBA00023136"/>
    </source>
</evidence>
<evidence type="ECO:0000256" key="6">
    <source>
        <dbReference type="ARBA" id="ARBA00022989"/>
    </source>
</evidence>
<evidence type="ECO:0000313" key="10">
    <source>
        <dbReference type="Proteomes" id="UP000070260"/>
    </source>
</evidence>
<dbReference type="AlphaFoldDB" id="A0A127EIA6"/>
<gene>
    <name evidence="9" type="ORF">JFP838_08050</name>
</gene>
<dbReference type="PANTHER" id="PTHR30472">
    <property type="entry name" value="FERRIC ENTEROBACTIN TRANSPORT SYSTEM PERMEASE PROTEIN"/>
    <property type="match status" value="1"/>
</dbReference>
<protein>
    <submittedName>
        <fullName evidence="9">ABC transporter</fullName>
    </submittedName>
</protein>
<keyword evidence="7 8" id="KW-0472">Membrane</keyword>
<feature type="transmembrane region" description="Helical" evidence="8">
    <location>
        <begin position="134"/>
        <end position="155"/>
    </location>
</feature>
<comment type="similarity">
    <text evidence="2">Belongs to the binding-protein-dependent transport system permease family. FecCD subfamily.</text>
</comment>
<feature type="transmembrane region" description="Helical" evidence="8">
    <location>
        <begin position="298"/>
        <end position="317"/>
    </location>
</feature>
<dbReference type="CDD" id="cd06550">
    <property type="entry name" value="TM_ABC_iron-siderophores_like"/>
    <property type="match status" value="1"/>
</dbReference>
<evidence type="ECO:0000256" key="3">
    <source>
        <dbReference type="ARBA" id="ARBA00022448"/>
    </source>
</evidence>
<keyword evidence="5 8" id="KW-0812">Transmembrane</keyword>
<evidence type="ECO:0000256" key="8">
    <source>
        <dbReference type="SAM" id="Phobius"/>
    </source>
</evidence>
<dbReference type="Gene3D" id="1.10.3470.10">
    <property type="entry name" value="ABC transporter involved in vitamin B12 uptake, BtuC"/>
    <property type="match status" value="1"/>
</dbReference>
<feature type="transmembrane region" description="Helical" evidence="8">
    <location>
        <begin position="208"/>
        <end position="228"/>
    </location>
</feature>
<feature type="transmembrane region" description="Helical" evidence="8">
    <location>
        <begin position="12"/>
        <end position="35"/>
    </location>
</feature>
<dbReference type="GO" id="GO:0022857">
    <property type="term" value="F:transmembrane transporter activity"/>
    <property type="evidence" value="ECO:0007669"/>
    <property type="project" value="InterPro"/>
</dbReference>
<dbReference type="GO" id="GO:0033214">
    <property type="term" value="P:siderophore-iron import into cell"/>
    <property type="evidence" value="ECO:0007669"/>
    <property type="project" value="TreeGrafter"/>
</dbReference>
<feature type="transmembrane region" description="Helical" evidence="8">
    <location>
        <begin position="326"/>
        <end position="345"/>
    </location>
</feature>
<dbReference type="SUPFAM" id="SSF81345">
    <property type="entry name" value="ABC transporter involved in vitamin B12 uptake, BtuC"/>
    <property type="match status" value="1"/>
</dbReference>
<evidence type="ECO:0000256" key="4">
    <source>
        <dbReference type="ARBA" id="ARBA00022475"/>
    </source>
</evidence>
<proteinExistence type="inferred from homology"/>